<dbReference type="EMBL" id="CAXAMN010021150">
    <property type="protein sequence ID" value="CAK9057268.1"/>
    <property type="molecule type" value="Genomic_DNA"/>
</dbReference>
<comment type="caution">
    <text evidence="2">The sequence shown here is derived from an EMBL/GenBank/DDBJ whole genome shotgun (WGS) entry which is preliminary data.</text>
</comment>
<sequence>VSVGVLSYSVAQDAEAALLTQRMMHELASAPHVVEPQQPERPEQQVERPAERPTERPEQVERPAERAVEQPVERPEQVERPAEERPEQQRPEVPEQLVGPA</sequence>
<feature type="compositionally biased region" description="Basic and acidic residues" evidence="1">
    <location>
        <begin position="38"/>
        <end position="93"/>
    </location>
</feature>
<feature type="region of interest" description="Disordered" evidence="1">
    <location>
        <begin position="29"/>
        <end position="101"/>
    </location>
</feature>
<gene>
    <name evidence="2" type="ORF">CCMP2556_LOCUS28277</name>
</gene>
<feature type="non-terminal residue" evidence="2">
    <location>
        <position position="101"/>
    </location>
</feature>
<proteinExistence type="predicted"/>
<feature type="non-terminal residue" evidence="2">
    <location>
        <position position="1"/>
    </location>
</feature>
<keyword evidence="3" id="KW-1185">Reference proteome</keyword>
<reference evidence="2 3" key="1">
    <citation type="submission" date="2024-02" db="EMBL/GenBank/DDBJ databases">
        <authorList>
            <person name="Chen Y."/>
            <person name="Shah S."/>
            <person name="Dougan E. K."/>
            <person name="Thang M."/>
            <person name="Chan C."/>
        </authorList>
    </citation>
    <scope>NUCLEOTIDE SEQUENCE [LARGE SCALE GENOMIC DNA]</scope>
</reference>
<evidence type="ECO:0000313" key="3">
    <source>
        <dbReference type="Proteomes" id="UP001642484"/>
    </source>
</evidence>
<evidence type="ECO:0000313" key="2">
    <source>
        <dbReference type="EMBL" id="CAK9057268.1"/>
    </source>
</evidence>
<name>A0ABP0N0K2_9DINO</name>
<accession>A0ABP0N0K2</accession>
<organism evidence="2 3">
    <name type="scientific">Durusdinium trenchii</name>
    <dbReference type="NCBI Taxonomy" id="1381693"/>
    <lineage>
        <taxon>Eukaryota</taxon>
        <taxon>Sar</taxon>
        <taxon>Alveolata</taxon>
        <taxon>Dinophyceae</taxon>
        <taxon>Suessiales</taxon>
        <taxon>Symbiodiniaceae</taxon>
        <taxon>Durusdinium</taxon>
    </lineage>
</organism>
<evidence type="ECO:0000256" key="1">
    <source>
        <dbReference type="SAM" id="MobiDB-lite"/>
    </source>
</evidence>
<dbReference type="Proteomes" id="UP001642484">
    <property type="component" value="Unassembled WGS sequence"/>
</dbReference>
<protein>
    <submittedName>
        <fullName evidence="2">Uncharacterized protein</fullName>
    </submittedName>
</protein>